<dbReference type="InterPro" id="IPR017937">
    <property type="entry name" value="Thioredoxin_CS"/>
</dbReference>
<evidence type="ECO:0000256" key="2">
    <source>
        <dbReference type="ARBA" id="ARBA00022448"/>
    </source>
</evidence>
<dbReference type="PROSITE" id="PS51352">
    <property type="entry name" value="THIOREDOXIN_2"/>
    <property type="match status" value="1"/>
</dbReference>
<keyword evidence="10" id="KW-1185">Reference proteome</keyword>
<dbReference type="CDD" id="cd02947">
    <property type="entry name" value="TRX_family"/>
    <property type="match status" value="1"/>
</dbReference>
<comment type="caution">
    <text evidence="9">The sequence shown here is derived from an EMBL/GenBank/DDBJ whole genome shotgun (WGS) entry which is preliminary data.</text>
</comment>
<evidence type="ECO:0000256" key="6">
    <source>
        <dbReference type="ARBA" id="ARBA00023284"/>
    </source>
</evidence>
<dbReference type="NCBIfam" id="TIGR01068">
    <property type="entry name" value="thioredoxin"/>
    <property type="match status" value="1"/>
</dbReference>
<accession>A0ABW6CNU8</accession>
<keyword evidence="5" id="KW-1015">Disulfide bond</keyword>
<keyword evidence="2" id="KW-0813">Transport</keyword>
<organism evidence="9 10">
    <name type="scientific">Phenylobacterium ferrooxidans</name>
    <dbReference type="NCBI Taxonomy" id="2982689"/>
    <lineage>
        <taxon>Bacteria</taxon>
        <taxon>Pseudomonadati</taxon>
        <taxon>Pseudomonadota</taxon>
        <taxon>Alphaproteobacteria</taxon>
        <taxon>Caulobacterales</taxon>
        <taxon>Caulobacteraceae</taxon>
        <taxon>Phenylobacterium</taxon>
    </lineage>
</organism>
<evidence type="ECO:0000256" key="1">
    <source>
        <dbReference type="ARBA" id="ARBA00008987"/>
    </source>
</evidence>
<reference evidence="9 10" key="1">
    <citation type="submission" date="2022-09" db="EMBL/GenBank/DDBJ databases">
        <title>New species of Phenylobacterium.</title>
        <authorList>
            <person name="Mieszkin S."/>
        </authorList>
    </citation>
    <scope>NUCLEOTIDE SEQUENCE [LARGE SCALE GENOMIC DNA]</scope>
    <source>
        <strain evidence="9 10">HK31-G</strain>
    </source>
</reference>
<dbReference type="InterPro" id="IPR049299">
    <property type="entry name" value="Thio2_N"/>
</dbReference>
<protein>
    <recommendedName>
        <fullName evidence="7">Thioredoxin</fullName>
    </recommendedName>
</protein>
<dbReference type="PANTHER" id="PTHR45663:SF11">
    <property type="entry name" value="GEO12009P1"/>
    <property type="match status" value="1"/>
</dbReference>
<dbReference type="InterPro" id="IPR005746">
    <property type="entry name" value="Thioredoxin"/>
</dbReference>
<evidence type="ECO:0000256" key="3">
    <source>
        <dbReference type="ARBA" id="ARBA00022723"/>
    </source>
</evidence>
<dbReference type="Pfam" id="PF00085">
    <property type="entry name" value="Thioredoxin"/>
    <property type="match status" value="1"/>
</dbReference>
<evidence type="ECO:0000313" key="9">
    <source>
        <dbReference type="EMBL" id="MFD3263587.1"/>
    </source>
</evidence>
<dbReference type="EMBL" id="JAOTJD010000008">
    <property type="protein sequence ID" value="MFD3263587.1"/>
    <property type="molecule type" value="Genomic_DNA"/>
</dbReference>
<dbReference type="PROSITE" id="PS00194">
    <property type="entry name" value="THIOREDOXIN_1"/>
    <property type="match status" value="1"/>
</dbReference>
<dbReference type="Gene3D" id="2.30.30.380">
    <property type="entry name" value="Zn-finger domain of Sec23/24"/>
    <property type="match status" value="1"/>
</dbReference>
<evidence type="ECO:0000313" key="10">
    <source>
        <dbReference type="Proteomes" id="UP001598130"/>
    </source>
</evidence>
<dbReference type="Gene3D" id="3.40.30.10">
    <property type="entry name" value="Glutaredoxin"/>
    <property type="match status" value="1"/>
</dbReference>
<keyword evidence="3" id="KW-0479">Metal-binding</keyword>
<dbReference type="Pfam" id="PF21352">
    <property type="entry name" value="Zn_ribbon_Thio2"/>
    <property type="match status" value="1"/>
</dbReference>
<evidence type="ECO:0000256" key="4">
    <source>
        <dbReference type="ARBA" id="ARBA00022982"/>
    </source>
</evidence>
<evidence type="ECO:0000256" key="5">
    <source>
        <dbReference type="ARBA" id="ARBA00023157"/>
    </source>
</evidence>
<keyword evidence="4" id="KW-0249">Electron transport</keyword>
<gene>
    <name evidence="9" type="primary">trxC</name>
    <name evidence="9" type="ORF">OCL97_06340</name>
</gene>
<dbReference type="InterPro" id="IPR013766">
    <property type="entry name" value="Thioredoxin_domain"/>
</dbReference>
<evidence type="ECO:0000256" key="7">
    <source>
        <dbReference type="NCBIfam" id="TIGR01068"/>
    </source>
</evidence>
<proteinExistence type="inferred from homology"/>
<name>A0ABW6CNU8_9CAUL</name>
<evidence type="ECO:0000259" key="8">
    <source>
        <dbReference type="PROSITE" id="PS51352"/>
    </source>
</evidence>
<sequence>MSVQIVCVHCDAVNRLPPERDPKAGKCGKCHKALFDGHPAALTTARFQKHVAGSGVPIIVDFWAAWCGPCKAMAPIFERAAAELEPRARFVKIDVDAEPQLSARYGIKGIPALFVFQDGKIVANQSGLADLNLLRRWVETYGAKAAV</sequence>
<comment type="similarity">
    <text evidence="1">Belongs to the thioredoxin family.</text>
</comment>
<dbReference type="PANTHER" id="PTHR45663">
    <property type="entry name" value="GEO12009P1"/>
    <property type="match status" value="1"/>
</dbReference>
<dbReference type="InterPro" id="IPR036249">
    <property type="entry name" value="Thioredoxin-like_sf"/>
</dbReference>
<dbReference type="RefSeq" id="WP_304782337.1">
    <property type="nucleotide sequence ID" value="NZ_JAOTJD010000008.1"/>
</dbReference>
<dbReference type="NCBIfam" id="NF008229">
    <property type="entry name" value="PRK10996.1"/>
    <property type="match status" value="1"/>
</dbReference>
<dbReference type="SUPFAM" id="SSF52833">
    <property type="entry name" value="Thioredoxin-like"/>
    <property type="match status" value="1"/>
</dbReference>
<keyword evidence="6" id="KW-0676">Redox-active center</keyword>
<feature type="domain" description="Thioredoxin" evidence="8">
    <location>
        <begin position="34"/>
        <end position="143"/>
    </location>
</feature>
<dbReference type="Proteomes" id="UP001598130">
    <property type="component" value="Unassembled WGS sequence"/>
</dbReference>
<dbReference type="PRINTS" id="PR00421">
    <property type="entry name" value="THIOREDOXIN"/>
</dbReference>